<dbReference type="SUPFAM" id="SSF56281">
    <property type="entry name" value="Metallo-hydrolase/oxidoreductase"/>
    <property type="match status" value="1"/>
</dbReference>
<protein>
    <submittedName>
        <fullName evidence="3">Metal-dependent hydrolases of the beta-lactamase superfamily I</fullName>
    </submittedName>
</protein>
<gene>
    <name evidence="3" type="ORF">QY95_01413</name>
</gene>
<dbReference type="STRING" id="1221996.QY95_01413"/>
<dbReference type="Proteomes" id="UP000031563">
    <property type="component" value="Unassembled WGS sequence"/>
</dbReference>
<dbReference type="PROSITE" id="PS51257">
    <property type="entry name" value="PROKAR_LIPOPROTEIN"/>
    <property type="match status" value="1"/>
</dbReference>
<evidence type="ECO:0000313" key="4">
    <source>
        <dbReference type="Proteomes" id="UP000031563"/>
    </source>
</evidence>
<dbReference type="EMBL" id="JWIR02000029">
    <property type="protein sequence ID" value="KKB40418.1"/>
    <property type="molecule type" value="Genomic_DNA"/>
</dbReference>
<name>A0A0F5HVB9_BACTR</name>
<keyword evidence="3" id="KW-0378">Hydrolase</keyword>
<evidence type="ECO:0000259" key="2">
    <source>
        <dbReference type="SMART" id="SM00849"/>
    </source>
</evidence>
<dbReference type="AlphaFoldDB" id="A0A0F5HVB9"/>
<dbReference type="SMART" id="SM00849">
    <property type="entry name" value="Lactamase_B"/>
    <property type="match status" value="1"/>
</dbReference>
<evidence type="ECO:0000256" key="1">
    <source>
        <dbReference type="ARBA" id="ARBA00022833"/>
    </source>
</evidence>
<organism evidence="3 4">
    <name type="scientific">Bacillus thermotolerans</name>
    <name type="common">Quasibacillus thermotolerans</name>
    <dbReference type="NCBI Taxonomy" id="1221996"/>
    <lineage>
        <taxon>Bacteria</taxon>
        <taxon>Bacillati</taxon>
        <taxon>Bacillota</taxon>
        <taxon>Bacilli</taxon>
        <taxon>Bacillales</taxon>
        <taxon>Bacillaceae</taxon>
        <taxon>Bacillus</taxon>
    </lineage>
</organism>
<dbReference type="PANTHER" id="PTHR46018">
    <property type="entry name" value="ZINC PHOSPHODIESTERASE ELAC PROTEIN 1"/>
    <property type="match status" value="1"/>
</dbReference>
<accession>A0A0F5HVB9</accession>
<dbReference type="Gene3D" id="3.60.15.10">
    <property type="entry name" value="Ribonuclease Z/Hydroxyacylglutathione hydrolase-like"/>
    <property type="match status" value="1"/>
</dbReference>
<dbReference type="InterPro" id="IPR001279">
    <property type="entry name" value="Metallo-B-lactamas"/>
</dbReference>
<evidence type="ECO:0000313" key="3">
    <source>
        <dbReference type="EMBL" id="KKB40418.1"/>
    </source>
</evidence>
<dbReference type="CDD" id="cd07716">
    <property type="entry name" value="RNaseZ_short-form-like_MBL-fold"/>
    <property type="match status" value="1"/>
</dbReference>
<proteinExistence type="predicted"/>
<sequence>MNVKEGAVIVNVTVIGCWGGYPKVNEASSGYLFEEGGFKMLIDCGSGVLSKLQNHIQPEDLDAVLLSHYHPDHVADIGVLQHARLIGKYLDKEVSTLPIYGHREDEQGFAALTYKDITEGRAYNPDEKLSVGPFTVEFLRTAHPVPCYAMKISTRRNSVVYTADSSYQESFVSFAKGSSVLLCESNFYKGMNGAAAGHMTSEEAGKLARLAEVNTLVLTHLPHYGDLSKLKEEAEEEFYGNVLMASENLEIGL</sequence>
<reference evidence="3" key="1">
    <citation type="submission" date="2015-02" db="EMBL/GenBank/DDBJ databases">
        <title>Genome Assembly of Bacillaceae bacterium MTCC 8252.</title>
        <authorList>
            <person name="Verma A."/>
            <person name="Khatri I."/>
            <person name="Mual P."/>
            <person name="Subramanian S."/>
            <person name="Krishnamurthi S."/>
        </authorList>
    </citation>
    <scope>NUCLEOTIDE SEQUENCE [LARGE SCALE GENOMIC DNA]</scope>
    <source>
        <strain evidence="3">MTCC 8252</strain>
    </source>
</reference>
<comment type="caution">
    <text evidence="3">The sequence shown here is derived from an EMBL/GenBank/DDBJ whole genome shotgun (WGS) entry which is preliminary data.</text>
</comment>
<keyword evidence="4" id="KW-1185">Reference proteome</keyword>
<dbReference type="PANTHER" id="PTHR46018:SF4">
    <property type="entry name" value="METALLO-HYDROLASE YHFI-RELATED"/>
    <property type="match status" value="1"/>
</dbReference>
<keyword evidence="1" id="KW-0862">Zinc</keyword>
<feature type="domain" description="Metallo-beta-lactamase" evidence="2">
    <location>
        <begin position="27"/>
        <end position="220"/>
    </location>
</feature>
<accession>A0A0F5I4L2</accession>
<dbReference type="InterPro" id="IPR036866">
    <property type="entry name" value="RibonucZ/Hydroxyglut_hydro"/>
</dbReference>
<dbReference type="GO" id="GO:0042781">
    <property type="term" value="F:3'-tRNA processing endoribonuclease activity"/>
    <property type="evidence" value="ECO:0007669"/>
    <property type="project" value="TreeGrafter"/>
</dbReference>
<dbReference type="Pfam" id="PF12706">
    <property type="entry name" value="Lactamase_B_2"/>
    <property type="match status" value="1"/>
</dbReference>